<reference evidence="2" key="1">
    <citation type="submission" date="2016-04" db="EMBL/GenBank/DDBJ databases">
        <authorList>
            <person name="Chen L."/>
            <person name="Zhuang W."/>
            <person name="Wang G."/>
        </authorList>
    </citation>
    <scope>NUCLEOTIDE SEQUENCE [LARGE SCALE GENOMIC DNA]</scope>
    <source>
        <strain evidence="2">208</strain>
    </source>
</reference>
<dbReference type="CDD" id="cd00448">
    <property type="entry name" value="YjgF_YER057c_UK114_family"/>
    <property type="match status" value="1"/>
</dbReference>
<evidence type="ECO:0000313" key="2">
    <source>
        <dbReference type="Proteomes" id="UP000192276"/>
    </source>
</evidence>
<dbReference type="Gene3D" id="3.30.1330.40">
    <property type="entry name" value="RutC-like"/>
    <property type="match status" value="1"/>
</dbReference>
<dbReference type="PANTHER" id="PTHR43857">
    <property type="entry name" value="BLR7761 PROTEIN"/>
    <property type="match status" value="1"/>
</dbReference>
<comment type="caution">
    <text evidence="1">The sequence shown here is derived from an EMBL/GenBank/DDBJ whole genome shotgun (WGS) entry which is preliminary data.</text>
</comment>
<dbReference type="InterPro" id="IPR006175">
    <property type="entry name" value="YjgF/YER057c/UK114"/>
</dbReference>
<dbReference type="EMBL" id="LWBP01000200">
    <property type="protein sequence ID" value="OQP56323.1"/>
    <property type="molecule type" value="Genomic_DNA"/>
</dbReference>
<protein>
    <recommendedName>
        <fullName evidence="3">Enamine deaminase RidA</fullName>
    </recommendedName>
</protein>
<evidence type="ECO:0000313" key="1">
    <source>
        <dbReference type="EMBL" id="OQP56323.1"/>
    </source>
</evidence>
<proteinExistence type="predicted"/>
<sequence>MEKKIINPWKWQDARNYVQAVEVKNVTGTLYVAGQAAVHADGKSSNADMKTQLQLAIQNLEQVITEAGYELSNIVRLNILTTSSAELWPHFDLLQSWLTRHGIKQATTLFEVPVLFETLKIELEATAVR</sequence>
<dbReference type="InterPro" id="IPR035959">
    <property type="entry name" value="RutC-like_sf"/>
</dbReference>
<organism evidence="1 2">
    <name type="scientific">Niastella populi</name>
    <dbReference type="NCBI Taxonomy" id="550983"/>
    <lineage>
        <taxon>Bacteria</taxon>
        <taxon>Pseudomonadati</taxon>
        <taxon>Bacteroidota</taxon>
        <taxon>Chitinophagia</taxon>
        <taxon>Chitinophagales</taxon>
        <taxon>Chitinophagaceae</taxon>
        <taxon>Niastella</taxon>
    </lineage>
</organism>
<accession>A0A1V9FD73</accession>
<dbReference type="AlphaFoldDB" id="A0A1V9FD73"/>
<name>A0A1V9FD73_9BACT</name>
<evidence type="ECO:0008006" key="3">
    <source>
        <dbReference type="Google" id="ProtNLM"/>
    </source>
</evidence>
<dbReference type="RefSeq" id="WP_081168942.1">
    <property type="nucleotide sequence ID" value="NZ_LWBP01000200.1"/>
</dbReference>
<keyword evidence="2" id="KW-1185">Reference proteome</keyword>
<dbReference type="OrthoDB" id="881979at2"/>
<dbReference type="Proteomes" id="UP000192276">
    <property type="component" value="Unassembled WGS sequence"/>
</dbReference>
<dbReference type="STRING" id="550983.A4R26_25850"/>
<dbReference type="Pfam" id="PF01042">
    <property type="entry name" value="Ribonuc_L-PSP"/>
    <property type="match status" value="1"/>
</dbReference>
<dbReference type="SUPFAM" id="SSF55298">
    <property type="entry name" value="YjgF-like"/>
    <property type="match status" value="1"/>
</dbReference>
<dbReference type="PANTHER" id="PTHR43857:SF1">
    <property type="entry name" value="YJGH FAMILY PROTEIN"/>
    <property type="match status" value="1"/>
</dbReference>
<gene>
    <name evidence="1" type="ORF">A4R26_25850</name>
</gene>